<proteinExistence type="predicted"/>
<dbReference type="OrthoDB" id="2084527at2"/>
<comment type="caution">
    <text evidence="1">The sequence shown here is derived from an EMBL/GenBank/DDBJ whole genome shotgun (WGS) entry which is preliminary data.</text>
</comment>
<dbReference type="AlphaFoldDB" id="A0A1F2PD19"/>
<organism evidence="1 2">
    <name type="scientific">Acetobacterium wieringae</name>
    <dbReference type="NCBI Taxonomy" id="52694"/>
    <lineage>
        <taxon>Bacteria</taxon>
        <taxon>Bacillati</taxon>
        <taxon>Bacillota</taxon>
        <taxon>Clostridia</taxon>
        <taxon>Eubacteriales</taxon>
        <taxon>Eubacteriaceae</taxon>
        <taxon>Acetobacterium</taxon>
    </lineage>
</organism>
<reference evidence="1 2" key="1">
    <citation type="submission" date="2015-09" db="EMBL/GenBank/DDBJ databases">
        <title>Genome sequence of Acetobacterium wieringae DSM 1911.</title>
        <authorList>
            <person name="Poehlein A."/>
            <person name="Bengelsdorf F.R."/>
            <person name="Schiel-Bengelsdorf B."/>
            <person name="Duerre P."/>
            <person name="Daniel R."/>
        </authorList>
    </citation>
    <scope>NUCLEOTIDE SEQUENCE [LARGE SCALE GENOMIC DNA]</scope>
    <source>
        <strain evidence="1 2">DSM 1911</strain>
    </source>
</reference>
<name>A0A1F2PD19_9FIRM</name>
<gene>
    <name evidence="1" type="ORF">ACWI_33110</name>
</gene>
<protein>
    <submittedName>
        <fullName evidence="1">Uncharacterized protein</fullName>
    </submittedName>
</protein>
<dbReference type="Proteomes" id="UP000176244">
    <property type="component" value="Unassembled WGS sequence"/>
</dbReference>
<evidence type="ECO:0000313" key="2">
    <source>
        <dbReference type="Proteomes" id="UP000176244"/>
    </source>
</evidence>
<dbReference type="EMBL" id="LKEU01000043">
    <property type="protein sequence ID" value="OFV69267.1"/>
    <property type="molecule type" value="Genomic_DNA"/>
</dbReference>
<dbReference type="RefSeq" id="WP_070372562.1">
    <property type="nucleotide sequence ID" value="NZ_LKEU01000043.1"/>
</dbReference>
<evidence type="ECO:0000313" key="1">
    <source>
        <dbReference type="EMBL" id="OFV69267.1"/>
    </source>
</evidence>
<accession>A0A1F2PD19</accession>
<sequence>MKIDPKEYRVEKLNANGVFVELDDVIDIRADESILYSEGSYIESVIDVIIITHINDGVLTITSGNVAEFRFNKRTWGRDRITLYPCDPDKNTECKDRMNCFYNPQSINRECKETTHREFRREE</sequence>